<evidence type="ECO:0000313" key="1">
    <source>
        <dbReference type="EMBL" id="SVA17437.1"/>
    </source>
</evidence>
<proteinExistence type="predicted"/>
<dbReference type="InterPro" id="IPR014923">
    <property type="entry name" value="DUF1802"/>
</dbReference>
<name>A0A381TRB4_9ZZZZ</name>
<dbReference type="EMBL" id="UINC01004868">
    <property type="protein sequence ID" value="SVA17437.1"/>
    <property type="molecule type" value="Genomic_DNA"/>
</dbReference>
<protein>
    <recommendedName>
        <fullName evidence="2">DUF1802 family protein</fullName>
    </recommendedName>
</protein>
<dbReference type="PIRSF" id="PIRSF018957">
    <property type="entry name" value="UCP018957"/>
    <property type="match status" value="1"/>
</dbReference>
<organism evidence="1">
    <name type="scientific">marine metagenome</name>
    <dbReference type="NCBI Taxonomy" id="408172"/>
    <lineage>
        <taxon>unclassified sequences</taxon>
        <taxon>metagenomes</taxon>
        <taxon>ecological metagenomes</taxon>
    </lineage>
</organism>
<accession>A0A381TRB4</accession>
<sequence>MMMSSPMANIALKEWAVVINALETGRLIFLLRKGGIREHGREFSLPYRHFLLYPTYEHQRDQLLKREFRNSNVKPDPVGDTVNFNSWARIHKVLKITESDVVERLDPFHIWEKDYIVKKVRWKPRSPLYVIFLRVYRLANPQSIPYLETYGGCRSWVSLETEVLLEESTPALDDESFDKKIGGLSCFLDITGQAFEPNVIGR</sequence>
<reference evidence="1" key="1">
    <citation type="submission" date="2018-05" db="EMBL/GenBank/DDBJ databases">
        <authorList>
            <person name="Lanie J.A."/>
            <person name="Ng W.-L."/>
            <person name="Kazmierczak K.M."/>
            <person name="Andrzejewski T.M."/>
            <person name="Davidsen T.M."/>
            <person name="Wayne K.J."/>
            <person name="Tettelin H."/>
            <person name="Glass J.I."/>
            <person name="Rusch D."/>
            <person name="Podicherti R."/>
            <person name="Tsui H.-C.T."/>
            <person name="Winkler M.E."/>
        </authorList>
    </citation>
    <scope>NUCLEOTIDE SEQUENCE</scope>
</reference>
<evidence type="ECO:0008006" key="2">
    <source>
        <dbReference type="Google" id="ProtNLM"/>
    </source>
</evidence>
<dbReference type="Pfam" id="PF08819">
    <property type="entry name" value="DUF1802"/>
    <property type="match status" value="1"/>
</dbReference>
<dbReference type="InterPro" id="IPR008307">
    <property type="entry name" value="UCP018957"/>
</dbReference>
<gene>
    <name evidence="1" type="ORF">METZ01_LOCUS70291</name>
</gene>
<dbReference type="AlphaFoldDB" id="A0A381TRB4"/>